<dbReference type="PANTHER" id="PTHR23198:SF6">
    <property type="entry name" value="NUCLEAR PORE COMPLEX PROTEIN NUP98-NUP96"/>
    <property type="match status" value="1"/>
</dbReference>
<feature type="region of interest" description="Disordered" evidence="9">
    <location>
        <begin position="194"/>
        <end position="224"/>
    </location>
</feature>
<dbReference type="InterPro" id="IPR007230">
    <property type="entry name" value="Nup98_auto-Pept-S59_dom"/>
</dbReference>
<accession>A0A2P4XY81</accession>
<sequence>MMWVFQEGSKSRFSTFTSPTLSSALSSGPRAGLVSNGDNSTKEDEFKFTSSLFRNSATKKLVINKGDLSSTRGSGASSHVSVVPIIDNERVDLHEIGSARSRLLKPSDDGKYSVSFCNQTNKKTFSLRLYPSQTVKQARSEVKQLLRESSASSAPSIFDIELVLKGKIIHDASVIEELQLKEGDSIDVVVIENPAEDKKRDDQNGSISSLVNEPDVQPNNEAVPPKRFMTYDEYLASASRDEDDLLKAAQSSDTRRTSPASSSCPILKNKDYYTIPSYERLQAMTDHELSQVVKFTVGCRGLGAVEWLGKTDVRDLDLDELVYFEKKEVIVYRDDEKKHELGKGLNKPAIVELQGIFPPRKSSSSDKYKDRVKQRTQDIGASFLDYSVEKGIWRFRVEHFSRYGLDDDDDDDDVNMDGHNDENNKELDLAQLPRKPSLI</sequence>
<evidence type="ECO:0000256" key="6">
    <source>
        <dbReference type="ARBA" id="ARBA00023010"/>
    </source>
</evidence>
<keyword evidence="6" id="KW-0811">Translocation</keyword>
<dbReference type="GO" id="GO:0051028">
    <property type="term" value="P:mRNA transport"/>
    <property type="evidence" value="ECO:0007669"/>
    <property type="project" value="UniProtKB-KW"/>
</dbReference>
<dbReference type="InterPro" id="IPR037665">
    <property type="entry name" value="Nucleoporin_S59-like"/>
</dbReference>
<organism evidence="12 13">
    <name type="scientific">Phytophthora palmivora</name>
    <dbReference type="NCBI Taxonomy" id="4796"/>
    <lineage>
        <taxon>Eukaryota</taxon>
        <taxon>Sar</taxon>
        <taxon>Stramenopiles</taxon>
        <taxon>Oomycota</taxon>
        <taxon>Peronosporomycetes</taxon>
        <taxon>Peronosporales</taxon>
        <taxon>Peronosporaceae</taxon>
        <taxon>Phytophthora</taxon>
    </lineage>
</organism>
<evidence type="ECO:0000256" key="3">
    <source>
        <dbReference type="ARBA" id="ARBA00022448"/>
    </source>
</evidence>
<dbReference type="GO" id="GO:0003723">
    <property type="term" value="F:RNA binding"/>
    <property type="evidence" value="ECO:0007669"/>
    <property type="project" value="TreeGrafter"/>
</dbReference>
<evidence type="ECO:0000256" key="1">
    <source>
        <dbReference type="ARBA" id="ARBA00004567"/>
    </source>
</evidence>
<dbReference type="GO" id="GO:0017056">
    <property type="term" value="F:structural constituent of nuclear pore"/>
    <property type="evidence" value="ECO:0007669"/>
    <property type="project" value="InterPro"/>
</dbReference>
<dbReference type="GO" id="GO:0008139">
    <property type="term" value="F:nuclear localization sequence binding"/>
    <property type="evidence" value="ECO:0007669"/>
    <property type="project" value="TreeGrafter"/>
</dbReference>
<dbReference type="Proteomes" id="UP000237271">
    <property type="component" value="Unassembled WGS sequence"/>
</dbReference>
<dbReference type="InterPro" id="IPR029071">
    <property type="entry name" value="Ubiquitin-like_domsf"/>
</dbReference>
<dbReference type="GO" id="GO:0034398">
    <property type="term" value="P:telomere tethering at nuclear periphery"/>
    <property type="evidence" value="ECO:0007669"/>
    <property type="project" value="TreeGrafter"/>
</dbReference>
<dbReference type="GO" id="GO:0000973">
    <property type="term" value="P:post-transcriptional tethering of RNA polymerase II gene DNA at nuclear periphery"/>
    <property type="evidence" value="ECO:0007669"/>
    <property type="project" value="TreeGrafter"/>
</dbReference>
<dbReference type="PROSITE" id="PS50053">
    <property type="entry name" value="UBIQUITIN_2"/>
    <property type="match status" value="1"/>
</dbReference>
<dbReference type="FunFam" id="3.30.1610.10:FF:000008">
    <property type="entry name" value="Uncharacterized protein"/>
    <property type="match status" value="1"/>
</dbReference>
<dbReference type="SUPFAM" id="SSF54236">
    <property type="entry name" value="Ubiquitin-like"/>
    <property type="match status" value="1"/>
</dbReference>
<feature type="non-terminal residue" evidence="12">
    <location>
        <position position="439"/>
    </location>
</feature>
<dbReference type="AlphaFoldDB" id="A0A2P4XY81"/>
<dbReference type="PANTHER" id="PTHR23198">
    <property type="entry name" value="NUCLEOPORIN"/>
    <property type="match status" value="1"/>
</dbReference>
<evidence type="ECO:0000256" key="9">
    <source>
        <dbReference type="SAM" id="MobiDB-lite"/>
    </source>
</evidence>
<dbReference type="Pfam" id="PF04096">
    <property type="entry name" value="Nucleoporin2"/>
    <property type="match status" value="1"/>
</dbReference>
<keyword evidence="5" id="KW-0653">Protein transport</keyword>
<keyword evidence="7" id="KW-0906">Nuclear pore complex</keyword>
<keyword evidence="13" id="KW-1185">Reference proteome</keyword>
<evidence type="ECO:0000256" key="2">
    <source>
        <dbReference type="ARBA" id="ARBA00008926"/>
    </source>
</evidence>
<comment type="caution">
    <text evidence="12">The sequence shown here is derived from an EMBL/GenBank/DDBJ whole genome shotgun (WGS) entry which is preliminary data.</text>
</comment>
<dbReference type="Gene3D" id="3.10.20.90">
    <property type="entry name" value="Phosphatidylinositol 3-kinase Catalytic Subunit, Chain A, domain 1"/>
    <property type="match status" value="1"/>
</dbReference>
<keyword evidence="3" id="KW-0813">Transport</keyword>
<name>A0A2P4XY81_9STRA</name>
<dbReference type="GO" id="GO:0044614">
    <property type="term" value="C:nuclear pore cytoplasmic filaments"/>
    <property type="evidence" value="ECO:0007669"/>
    <property type="project" value="TreeGrafter"/>
</dbReference>
<evidence type="ECO:0000259" key="10">
    <source>
        <dbReference type="PROSITE" id="PS50053"/>
    </source>
</evidence>
<evidence type="ECO:0000259" key="11">
    <source>
        <dbReference type="PROSITE" id="PS51434"/>
    </source>
</evidence>
<dbReference type="Gene3D" id="3.30.1610.10">
    <property type="entry name" value="Peptidase S59, nucleoporin"/>
    <property type="match status" value="1"/>
</dbReference>
<evidence type="ECO:0000313" key="13">
    <source>
        <dbReference type="Proteomes" id="UP000237271"/>
    </source>
</evidence>
<comment type="similarity">
    <text evidence="2">Belongs to the nucleoporin GLFG family.</text>
</comment>
<dbReference type="InterPro" id="IPR036903">
    <property type="entry name" value="Nup98_auto-Pept-S59_dom_sf"/>
</dbReference>
<evidence type="ECO:0000313" key="12">
    <source>
        <dbReference type="EMBL" id="POM70517.1"/>
    </source>
</evidence>
<keyword evidence="8" id="KW-0539">Nucleus</keyword>
<dbReference type="OrthoDB" id="3797628at2759"/>
<dbReference type="PROSITE" id="PS51434">
    <property type="entry name" value="NUP_C"/>
    <property type="match status" value="1"/>
</dbReference>
<dbReference type="GO" id="GO:0006606">
    <property type="term" value="P:protein import into nucleus"/>
    <property type="evidence" value="ECO:0007669"/>
    <property type="project" value="TreeGrafter"/>
</dbReference>
<feature type="domain" description="Peptidase S59" evidence="11">
    <location>
        <begin position="269"/>
        <end position="400"/>
    </location>
</feature>
<evidence type="ECO:0000256" key="4">
    <source>
        <dbReference type="ARBA" id="ARBA00022816"/>
    </source>
</evidence>
<evidence type="ECO:0000256" key="5">
    <source>
        <dbReference type="ARBA" id="ARBA00022927"/>
    </source>
</evidence>
<evidence type="ECO:0000256" key="7">
    <source>
        <dbReference type="ARBA" id="ARBA00023132"/>
    </source>
</evidence>
<dbReference type="EMBL" id="NCKW01006955">
    <property type="protein sequence ID" value="POM70517.1"/>
    <property type="molecule type" value="Genomic_DNA"/>
</dbReference>
<feature type="domain" description="Ubiquitin-like" evidence="10">
    <location>
        <begin position="112"/>
        <end position="195"/>
    </location>
</feature>
<reference evidence="12 13" key="1">
    <citation type="journal article" date="2017" name="Genome Biol. Evol.">
        <title>Phytophthora megakarya and P. palmivora, closely related causal agents of cacao black pod rot, underwent increases in genome sizes and gene numbers by different mechanisms.</title>
        <authorList>
            <person name="Ali S.S."/>
            <person name="Shao J."/>
            <person name="Lary D.J."/>
            <person name="Kronmiller B."/>
            <person name="Shen D."/>
            <person name="Strem M.D."/>
            <person name="Amoako-Attah I."/>
            <person name="Akrofi A.Y."/>
            <person name="Begoude B.A."/>
            <person name="Ten Hoopen G.M."/>
            <person name="Coulibaly K."/>
            <person name="Kebe B.I."/>
            <person name="Melnick R.L."/>
            <person name="Guiltinan M.J."/>
            <person name="Tyler B.M."/>
            <person name="Meinhardt L.W."/>
            <person name="Bailey B.A."/>
        </authorList>
    </citation>
    <scope>NUCLEOTIDE SEQUENCE [LARGE SCALE GENOMIC DNA]</scope>
    <source>
        <strain evidence="13">sbr112.9</strain>
    </source>
</reference>
<dbReference type="InterPro" id="IPR000626">
    <property type="entry name" value="Ubiquitin-like_dom"/>
</dbReference>
<keyword evidence="4" id="KW-0509">mRNA transport</keyword>
<proteinExistence type="inferred from homology"/>
<dbReference type="SUPFAM" id="SSF82215">
    <property type="entry name" value="C-terminal autoproteolytic domain of nucleoporin nup98"/>
    <property type="match status" value="1"/>
</dbReference>
<gene>
    <name evidence="12" type="ORF">PHPALM_13028</name>
</gene>
<dbReference type="GO" id="GO:0006405">
    <property type="term" value="P:RNA export from nucleus"/>
    <property type="evidence" value="ECO:0007669"/>
    <property type="project" value="TreeGrafter"/>
</dbReference>
<protein>
    <submittedName>
        <fullName evidence="12">Nuclear pore complex protein</fullName>
    </submittedName>
</protein>
<evidence type="ECO:0000256" key="8">
    <source>
        <dbReference type="ARBA" id="ARBA00023242"/>
    </source>
</evidence>
<comment type="subcellular location">
    <subcellularLocation>
        <location evidence="1">Nucleus</location>
        <location evidence="1">Nuclear pore complex</location>
    </subcellularLocation>
</comment>